<proteinExistence type="predicted"/>
<name>A0A6C0JHM9_9ZZZZ</name>
<protein>
    <submittedName>
        <fullName evidence="1">Uncharacterized protein</fullName>
    </submittedName>
</protein>
<sequence length="98" mass="11327">MENDIVPLRNRFDNWTLSKRRAGAKLVISDDKTTYLCNQLYVIADSRKVFSDGFSSTIKVCCCECSKGVSCMLSTWYQYANYSCYQCNRKISTIYNQT</sequence>
<organism evidence="1">
    <name type="scientific">viral metagenome</name>
    <dbReference type="NCBI Taxonomy" id="1070528"/>
    <lineage>
        <taxon>unclassified sequences</taxon>
        <taxon>metagenomes</taxon>
        <taxon>organismal metagenomes</taxon>
    </lineage>
</organism>
<evidence type="ECO:0000313" key="1">
    <source>
        <dbReference type="EMBL" id="QHU03268.1"/>
    </source>
</evidence>
<dbReference type="EMBL" id="MN740373">
    <property type="protein sequence ID" value="QHU03268.1"/>
    <property type="molecule type" value="Genomic_DNA"/>
</dbReference>
<dbReference type="AlphaFoldDB" id="A0A6C0JHM9"/>
<accession>A0A6C0JHM9</accession>
<reference evidence="1" key="1">
    <citation type="journal article" date="2020" name="Nature">
        <title>Giant virus diversity and host interactions through global metagenomics.</title>
        <authorList>
            <person name="Schulz F."/>
            <person name="Roux S."/>
            <person name="Paez-Espino D."/>
            <person name="Jungbluth S."/>
            <person name="Walsh D.A."/>
            <person name="Denef V.J."/>
            <person name="McMahon K.D."/>
            <person name="Konstantinidis K.T."/>
            <person name="Eloe-Fadrosh E.A."/>
            <person name="Kyrpides N.C."/>
            <person name="Woyke T."/>
        </authorList>
    </citation>
    <scope>NUCLEOTIDE SEQUENCE</scope>
    <source>
        <strain evidence="1">GVMAG-M-3300026093-6</strain>
    </source>
</reference>